<dbReference type="InterPro" id="IPR013106">
    <property type="entry name" value="Ig_V-set"/>
</dbReference>
<keyword evidence="3" id="KW-1064">Adaptive immunity</keyword>
<dbReference type="Ensembl" id="ENSCWAT00000005586.1">
    <property type="protein sequence ID" value="ENSCWAP00000005162.1"/>
    <property type="gene ID" value="ENSCWAG00000003985.1"/>
</dbReference>
<feature type="chain" id="PRO_5034992551" evidence="7">
    <location>
        <begin position="22"/>
        <end position="157"/>
    </location>
</feature>
<name>A0A8C3VQF1_9CETA</name>
<keyword evidence="2" id="KW-0391">Immunity</keyword>
<evidence type="ECO:0000256" key="1">
    <source>
        <dbReference type="ARBA" id="ARBA00022729"/>
    </source>
</evidence>
<evidence type="ECO:0000256" key="2">
    <source>
        <dbReference type="ARBA" id="ARBA00022859"/>
    </source>
</evidence>
<dbReference type="GeneTree" id="ENSGT00940000153130"/>
<reference evidence="9" key="2">
    <citation type="submission" date="2025-09" db="UniProtKB">
        <authorList>
            <consortium name="Ensembl"/>
        </authorList>
    </citation>
    <scope>IDENTIFICATION</scope>
</reference>
<sequence length="157" mass="17402">MCKLLGASLLILWLQLDWVKSQQKNGDQQIKQNPPSLSVQEGGISILNCDYETMFDFFQWHKKYLAESPTFLISIRSALEKNKDGRFTVFHNRSARHLSAHLVLPLGDSALYLCSAGHSDPQAPAVCTQTCHCIQASPALGSGLRGTHTCVPLHRAE</sequence>
<gene>
    <name evidence="9" type="primary">TRAV29DV5</name>
</gene>
<organism evidence="9 10">
    <name type="scientific">Catagonus wagneri</name>
    <name type="common">Chacoan peccary</name>
    <dbReference type="NCBI Taxonomy" id="51154"/>
    <lineage>
        <taxon>Eukaryota</taxon>
        <taxon>Metazoa</taxon>
        <taxon>Chordata</taxon>
        <taxon>Craniata</taxon>
        <taxon>Vertebrata</taxon>
        <taxon>Euteleostomi</taxon>
        <taxon>Mammalia</taxon>
        <taxon>Eutheria</taxon>
        <taxon>Laurasiatheria</taxon>
        <taxon>Artiodactyla</taxon>
        <taxon>Suina</taxon>
        <taxon>Tayassuidae</taxon>
        <taxon>Catagonus</taxon>
    </lineage>
</organism>
<evidence type="ECO:0000313" key="9">
    <source>
        <dbReference type="Ensembl" id="ENSCWAP00000005162.1"/>
    </source>
</evidence>
<dbReference type="InterPro" id="IPR051006">
    <property type="entry name" value="TCR_variable_domain"/>
</dbReference>
<evidence type="ECO:0000256" key="6">
    <source>
        <dbReference type="ARBA" id="ARBA00043266"/>
    </source>
</evidence>
<dbReference type="PANTHER" id="PTHR19343">
    <property type="entry name" value="T CELL RECEPTOR ALPHA VARIABLE 1-2"/>
    <property type="match status" value="1"/>
</dbReference>
<protein>
    <submittedName>
        <fullName evidence="9">T cell receptor alpha variable 29/delta variable 5</fullName>
    </submittedName>
</protein>
<feature type="signal peptide" evidence="7">
    <location>
        <begin position="1"/>
        <end position="21"/>
    </location>
</feature>
<proteinExistence type="predicted"/>
<dbReference type="InterPro" id="IPR036179">
    <property type="entry name" value="Ig-like_dom_sf"/>
</dbReference>
<keyword evidence="5" id="KW-0393">Immunoglobulin domain</keyword>
<dbReference type="GO" id="GO:0042605">
    <property type="term" value="F:peptide antigen binding"/>
    <property type="evidence" value="ECO:0007669"/>
    <property type="project" value="TreeGrafter"/>
</dbReference>
<keyword evidence="1 7" id="KW-0732">Signal</keyword>
<dbReference type="SUPFAM" id="SSF48726">
    <property type="entry name" value="Immunoglobulin"/>
    <property type="match status" value="1"/>
</dbReference>
<reference evidence="9" key="1">
    <citation type="submission" date="2025-08" db="UniProtKB">
        <authorList>
            <consortium name="Ensembl"/>
        </authorList>
    </citation>
    <scope>IDENTIFICATION</scope>
</reference>
<evidence type="ECO:0000256" key="4">
    <source>
        <dbReference type="ARBA" id="ARBA00023170"/>
    </source>
</evidence>
<dbReference type="PANTHER" id="PTHR19343:SF24">
    <property type="entry name" value="T CELL RECEPTOR ALPHA VARIABLE 29_DELTA VARIABLE 5"/>
    <property type="match status" value="1"/>
</dbReference>
<keyword evidence="6" id="KW-1279">T cell receptor</keyword>
<dbReference type="InterPro" id="IPR013783">
    <property type="entry name" value="Ig-like_fold"/>
</dbReference>
<dbReference type="Pfam" id="PF07686">
    <property type="entry name" value="V-set"/>
    <property type="match status" value="1"/>
</dbReference>
<accession>A0A8C3VQF1</accession>
<evidence type="ECO:0000256" key="7">
    <source>
        <dbReference type="SAM" id="SignalP"/>
    </source>
</evidence>
<evidence type="ECO:0000259" key="8">
    <source>
        <dbReference type="Pfam" id="PF07686"/>
    </source>
</evidence>
<keyword evidence="10" id="KW-1185">Reference proteome</keyword>
<dbReference type="Proteomes" id="UP000694540">
    <property type="component" value="Unplaced"/>
</dbReference>
<evidence type="ECO:0000313" key="10">
    <source>
        <dbReference type="Proteomes" id="UP000694540"/>
    </source>
</evidence>
<dbReference type="GO" id="GO:0042101">
    <property type="term" value="C:T cell receptor complex"/>
    <property type="evidence" value="ECO:0007669"/>
    <property type="project" value="UniProtKB-KW"/>
</dbReference>
<dbReference type="AlphaFoldDB" id="A0A8C3VQF1"/>
<keyword evidence="4" id="KW-0675">Receptor</keyword>
<feature type="domain" description="Immunoglobulin V-set" evidence="8">
    <location>
        <begin position="32"/>
        <end position="119"/>
    </location>
</feature>
<dbReference type="GO" id="GO:0002250">
    <property type="term" value="P:adaptive immune response"/>
    <property type="evidence" value="ECO:0007669"/>
    <property type="project" value="UniProtKB-KW"/>
</dbReference>
<evidence type="ECO:0000256" key="5">
    <source>
        <dbReference type="ARBA" id="ARBA00023319"/>
    </source>
</evidence>
<dbReference type="Gene3D" id="2.60.40.10">
    <property type="entry name" value="Immunoglobulins"/>
    <property type="match status" value="1"/>
</dbReference>
<evidence type="ECO:0000256" key="3">
    <source>
        <dbReference type="ARBA" id="ARBA00023130"/>
    </source>
</evidence>